<proteinExistence type="predicted"/>
<evidence type="ECO:0000313" key="1">
    <source>
        <dbReference type="EMBL" id="KXH65507.1"/>
    </source>
</evidence>
<dbReference type="EMBL" id="JFFI01000871">
    <property type="protein sequence ID" value="KXH65507.1"/>
    <property type="molecule type" value="Genomic_DNA"/>
</dbReference>
<organism evidence="1 2">
    <name type="scientific">Colletotrichum salicis</name>
    <dbReference type="NCBI Taxonomy" id="1209931"/>
    <lineage>
        <taxon>Eukaryota</taxon>
        <taxon>Fungi</taxon>
        <taxon>Dikarya</taxon>
        <taxon>Ascomycota</taxon>
        <taxon>Pezizomycotina</taxon>
        <taxon>Sordariomycetes</taxon>
        <taxon>Hypocreomycetidae</taxon>
        <taxon>Glomerellales</taxon>
        <taxon>Glomerellaceae</taxon>
        <taxon>Colletotrichum</taxon>
        <taxon>Colletotrichum acutatum species complex</taxon>
    </lineage>
</organism>
<name>A0A135UYW3_9PEZI</name>
<protein>
    <submittedName>
        <fullName evidence="1">Uncharacterized protein</fullName>
    </submittedName>
</protein>
<gene>
    <name evidence="1" type="ORF">CSAL01_10806</name>
</gene>
<dbReference type="Proteomes" id="UP000070121">
    <property type="component" value="Unassembled WGS sequence"/>
</dbReference>
<dbReference type="AlphaFoldDB" id="A0A135UYW3"/>
<evidence type="ECO:0000313" key="2">
    <source>
        <dbReference type="Proteomes" id="UP000070121"/>
    </source>
</evidence>
<sequence length="138" mass="15540">MSITSDGSPVAMPSLPFLLTTNFLSNVPEVQVQLNLEQQQGIQRPKQRILALDHRIRVLKCVLSILTLPCVTRIVLVLTQRPPFRKIIRVLVPAQPHQPGRHKLPRFGLIPPIILQHAEPLRQQLLDGVDGALELEHL</sequence>
<comment type="caution">
    <text evidence="1">The sequence shown here is derived from an EMBL/GenBank/DDBJ whole genome shotgun (WGS) entry which is preliminary data.</text>
</comment>
<keyword evidence="2" id="KW-1185">Reference proteome</keyword>
<accession>A0A135UYW3</accession>
<reference evidence="1 2" key="1">
    <citation type="submission" date="2014-02" db="EMBL/GenBank/DDBJ databases">
        <title>The genome sequence of Colletotrichum salicis CBS 607.94.</title>
        <authorList>
            <person name="Baroncelli R."/>
            <person name="Thon M.R."/>
        </authorList>
    </citation>
    <scope>NUCLEOTIDE SEQUENCE [LARGE SCALE GENOMIC DNA]</scope>
    <source>
        <strain evidence="1 2">CBS 607.94</strain>
    </source>
</reference>